<keyword evidence="2" id="KW-1185">Reference proteome</keyword>
<proteinExistence type="predicted"/>
<name>A0A0C2FK06_9BILA</name>
<evidence type="ECO:0000313" key="2">
    <source>
        <dbReference type="Proteomes" id="UP000054047"/>
    </source>
</evidence>
<feature type="non-terminal residue" evidence="1">
    <location>
        <position position="1"/>
    </location>
</feature>
<dbReference type="OrthoDB" id="10265990at2759"/>
<reference evidence="1 2" key="1">
    <citation type="submission" date="2013-12" db="EMBL/GenBank/DDBJ databases">
        <title>Draft genome of the parsitic nematode Ancylostoma duodenale.</title>
        <authorList>
            <person name="Mitreva M."/>
        </authorList>
    </citation>
    <scope>NUCLEOTIDE SEQUENCE [LARGE SCALE GENOMIC DNA]</scope>
    <source>
        <strain evidence="1 2">Zhejiang</strain>
    </source>
</reference>
<accession>A0A0C2FK06</accession>
<gene>
    <name evidence="1" type="ORF">ANCDUO_24752</name>
</gene>
<feature type="non-terminal residue" evidence="1">
    <location>
        <position position="84"/>
    </location>
</feature>
<evidence type="ECO:0000313" key="1">
    <source>
        <dbReference type="EMBL" id="KIH45211.1"/>
    </source>
</evidence>
<sequence length="84" mass="9647">MLRALGRTAHFVRLTPQLRHPRHPAFTASLLNFDQSRWSSNANPQRKGFLGNLIENVKEELEKNKELQASLISFASLDRNPCFD</sequence>
<protein>
    <submittedName>
        <fullName evidence="1">Uncharacterized protein</fullName>
    </submittedName>
</protein>
<dbReference type="AlphaFoldDB" id="A0A0C2FK06"/>
<dbReference type="EMBL" id="KN773424">
    <property type="protein sequence ID" value="KIH45211.1"/>
    <property type="molecule type" value="Genomic_DNA"/>
</dbReference>
<dbReference type="Proteomes" id="UP000054047">
    <property type="component" value="Unassembled WGS sequence"/>
</dbReference>
<organism evidence="1 2">
    <name type="scientific">Ancylostoma duodenale</name>
    <dbReference type="NCBI Taxonomy" id="51022"/>
    <lineage>
        <taxon>Eukaryota</taxon>
        <taxon>Metazoa</taxon>
        <taxon>Ecdysozoa</taxon>
        <taxon>Nematoda</taxon>
        <taxon>Chromadorea</taxon>
        <taxon>Rhabditida</taxon>
        <taxon>Rhabditina</taxon>
        <taxon>Rhabditomorpha</taxon>
        <taxon>Strongyloidea</taxon>
        <taxon>Ancylostomatidae</taxon>
        <taxon>Ancylostomatinae</taxon>
        <taxon>Ancylostoma</taxon>
    </lineage>
</organism>